<feature type="region of interest" description="Disordered" evidence="5">
    <location>
        <begin position="213"/>
        <end position="258"/>
    </location>
</feature>
<evidence type="ECO:0000256" key="2">
    <source>
        <dbReference type="ARBA" id="ARBA00006374"/>
    </source>
</evidence>
<keyword evidence="3" id="KW-0698">rRNA processing</keyword>
<protein>
    <submittedName>
        <fullName evidence="6">Uncharacterized protein</fullName>
    </submittedName>
</protein>
<name>A0AAV9P6A9_9PEZI</name>
<dbReference type="GO" id="GO:0006364">
    <property type="term" value="P:rRNA processing"/>
    <property type="evidence" value="ECO:0007669"/>
    <property type="project" value="UniProtKB-KW"/>
</dbReference>
<evidence type="ECO:0000256" key="3">
    <source>
        <dbReference type="ARBA" id="ARBA00022552"/>
    </source>
</evidence>
<comment type="caution">
    <text evidence="6">The sequence shown here is derived from an EMBL/GenBank/DDBJ whole genome shotgun (WGS) entry which is preliminary data.</text>
</comment>
<dbReference type="GO" id="GO:0005634">
    <property type="term" value="C:nucleus"/>
    <property type="evidence" value="ECO:0007669"/>
    <property type="project" value="UniProtKB-SubCell"/>
</dbReference>
<dbReference type="EMBL" id="JAVRRT010000010">
    <property type="protein sequence ID" value="KAK5168259.1"/>
    <property type="molecule type" value="Genomic_DNA"/>
</dbReference>
<evidence type="ECO:0000313" key="7">
    <source>
        <dbReference type="Proteomes" id="UP001337655"/>
    </source>
</evidence>
<feature type="compositionally biased region" description="Acidic residues" evidence="5">
    <location>
        <begin position="247"/>
        <end position="258"/>
    </location>
</feature>
<evidence type="ECO:0000256" key="1">
    <source>
        <dbReference type="ARBA" id="ARBA00004123"/>
    </source>
</evidence>
<comment type="subcellular location">
    <subcellularLocation>
        <location evidence="1">Nucleus</location>
    </subcellularLocation>
</comment>
<accession>A0AAV9P6A9</accession>
<keyword evidence="7" id="KW-1185">Reference proteome</keyword>
<dbReference type="PANTHER" id="PTHR13026:SF0">
    <property type="entry name" value="RIBOSOMAL RNA PROCESSING 1B"/>
    <property type="match status" value="1"/>
</dbReference>
<gene>
    <name evidence="6" type="ORF">LTR77_006828</name>
</gene>
<evidence type="ECO:0000313" key="6">
    <source>
        <dbReference type="EMBL" id="KAK5168259.1"/>
    </source>
</evidence>
<dbReference type="GeneID" id="89928167"/>
<dbReference type="Proteomes" id="UP001337655">
    <property type="component" value="Unassembled WGS sequence"/>
</dbReference>
<proteinExistence type="inferred from homology"/>
<comment type="similarity">
    <text evidence="2">Belongs to the RRP1 family.</text>
</comment>
<evidence type="ECO:0000256" key="5">
    <source>
        <dbReference type="SAM" id="MobiDB-lite"/>
    </source>
</evidence>
<keyword evidence="4" id="KW-0539">Nucleus</keyword>
<organism evidence="6 7">
    <name type="scientific">Saxophila tyrrhenica</name>
    <dbReference type="NCBI Taxonomy" id="1690608"/>
    <lineage>
        <taxon>Eukaryota</taxon>
        <taxon>Fungi</taxon>
        <taxon>Dikarya</taxon>
        <taxon>Ascomycota</taxon>
        <taxon>Pezizomycotina</taxon>
        <taxon>Dothideomycetes</taxon>
        <taxon>Dothideomycetidae</taxon>
        <taxon>Mycosphaerellales</taxon>
        <taxon>Extremaceae</taxon>
        <taxon>Saxophila</taxon>
    </lineage>
</organism>
<sequence length="258" mass="28972">MPAAMIADTTNNPFIKSLASSNRTTRDRALESLRTYLHRSTPFSELELLKLWKGLFFCMWMSDKPLNQQRLARGLAALVDALQGRENVLGWLRAFWRTMAREWGGIDALRMDKFLYLGFEWVRGAGGEEWKDEGVMEEYLEVLEEVPLNVGDGKIPNGLRYHVVDIYVDELDKVDVGRNAPLDTILTPLRTLGNESLTKAVRKRVQEALKDERLDDWANAAGSDAESKDAEDEGVPDGAAATKGADSEDDKEFGGFED</sequence>
<evidence type="ECO:0000256" key="4">
    <source>
        <dbReference type="ARBA" id="ARBA00023242"/>
    </source>
</evidence>
<dbReference type="GO" id="GO:0030688">
    <property type="term" value="C:preribosome, small subunit precursor"/>
    <property type="evidence" value="ECO:0007669"/>
    <property type="project" value="InterPro"/>
</dbReference>
<dbReference type="Pfam" id="PF05997">
    <property type="entry name" value="Nop52"/>
    <property type="match status" value="1"/>
</dbReference>
<dbReference type="PANTHER" id="PTHR13026">
    <property type="entry name" value="NNP-1 PROTEIN NOVEL NUCLEAR PROTEIN 1 NOP52"/>
    <property type="match status" value="1"/>
</dbReference>
<dbReference type="RefSeq" id="XP_064657869.1">
    <property type="nucleotide sequence ID" value="XM_064804068.1"/>
</dbReference>
<dbReference type="AlphaFoldDB" id="A0AAV9P6A9"/>
<dbReference type="InterPro" id="IPR010301">
    <property type="entry name" value="RRP1"/>
</dbReference>
<reference evidence="6 7" key="1">
    <citation type="submission" date="2023-08" db="EMBL/GenBank/DDBJ databases">
        <title>Black Yeasts Isolated from many extreme environments.</title>
        <authorList>
            <person name="Coleine C."/>
            <person name="Stajich J.E."/>
            <person name="Selbmann L."/>
        </authorList>
    </citation>
    <scope>NUCLEOTIDE SEQUENCE [LARGE SCALE GENOMIC DNA]</scope>
    <source>
        <strain evidence="6 7">CCFEE 5935</strain>
    </source>
</reference>